<dbReference type="RefSeq" id="WP_080916131.1">
    <property type="nucleotide sequence ID" value="NZ_CP020472.1"/>
</dbReference>
<dbReference type="EMBL" id="CP020472">
    <property type="protein sequence ID" value="ARD23010.1"/>
    <property type="molecule type" value="Genomic_DNA"/>
</dbReference>
<keyword evidence="2" id="KW-1185">Reference proteome</keyword>
<name>A0ABN4YL82_9GAMM</name>
<evidence type="ECO:0000313" key="2">
    <source>
        <dbReference type="Proteomes" id="UP000191820"/>
    </source>
</evidence>
<evidence type="ECO:0000313" key="1">
    <source>
        <dbReference type="EMBL" id="ARD23010.1"/>
    </source>
</evidence>
<sequence length="141" mass="16129">MEFPSDLCDYLKEGNQLDYDVSKAEAGKVGICNLAEIKSGVVWVSPEDDEIDAYYEITAVSITNYCEDYDPEFILLWLPNEKVYGAWDCDHWVLTIFPNASWTDIAENPLPFLNAQWYPESDLGQVFNPASKYELILGRPF</sequence>
<accession>A0ABN4YL82</accession>
<protein>
    <recommendedName>
        <fullName evidence="3">DUF2750 domain-containing protein</fullName>
    </recommendedName>
</protein>
<dbReference type="Proteomes" id="UP000191820">
    <property type="component" value="Chromosome"/>
</dbReference>
<reference evidence="1 2" key="1">
    <citation type="submission" date="2017-03" db="EMBL/GenBank/DDBJ databases">
        <title>Genome sequencing of Shewanella japonica KCTC 22435.</title>
        <authorList>
            <person name="Kim K.M."/>
        </authorList>
    </citation>
    <scope>NUCLEOTIDE SEQUENCE [LARGE SCALE GENOMIC DNA]</scope>
    <source>
        <strain evidence="1 2">KCTC 22435</strain>
    </source>
</reference>
<proteinExistence type="predicted"/>
<gene>
    <name evidence="1" type="ORF">SJ2017_2724</name>
</gene>
<evidence type="ECO:0008006" key="3">
    <source>
        <dbReference type="Google" id="ProtNLM"/>
    </source>
</evidence>
<organism evidence="1 2">
    <name type="scientific">Shewanella japonica</name>
    <dbReference type="NCBI Taxonomy" id="93973"/>
    <lineage>
        <taxon>Bacteria</taxon>
        <taxon>Pseudomonadati</taxon>
        <taxon>Pseudomonadota</taxon>
        <taxon>Gammaproteobacteria</taxon>
        <taxon>Alteromonadales</taxon>
        <taxon>Shewanellaceae</taxon>
        <taxon>Shewanella</taxon>
    </lineage>
</organism>